<dbReference type="InterPro" id="IPR021610">
    <property type="entry name" value="DUF3228"/>
</dbReference>
<organism evidence="1 2">
    <name type="scientific">Micromonas commoda (strain RCC299 / NOUM17 / CCMP2709)</name>
    <name type="common">Picoplanktonic green alga</name>
    <dbReference type="NCBI Taxonomy" id="296587"/>
    <lineage>
        <taxon>Eukaryota</taxon>
        <taxon>Viridiplantae</taxon>
        <taxon>Chlorophyta</taxon>
        <taxon>Mamiellophyceae</taxon>
        <taxon>Mamiellales</taxon>
        <taxon>Mamiellaceae</taxon>
        <taxon>Micromonas</taxon>
    </lineage>
</organism>
<dbReference type="Gene3D" id="3.30.2310.50">
    <property type="entry name" value="Protein of unknown function (DUF3228), domain 1"/>
    <property type="match status" value="2"/>
</dbReference>
<name>C1E938_MICCC</name>
<evidence type="ECO:0000313" key="2">
    <source>
        <dbReference type="Proteomes" id="UP000002009"/>
    </source>
</evidence>
<dbReference type="Pfam" id="PF11539">
    <property type="entry name" value="DUF3228"/>
    <property type="match status" value="1"/>
</dbReference>
<evidence type="ECO:0000313" key="1">
    <source>
        <dbReference type="EMBL" id="ACO64617.1"/>
    </source>
</evidence>
<keyword evidence="2" id="KW-1185">Reference proteome</keyword>
<dbReference type="GeneID" id="8244293"/>
<dbReference type="AlphaFoldDB" id="C1E938"/>
<dbReference type="EMBL" id="CP001327">
    <property type="protein sequence ID" value="ACO64617.1"/>
    <property type="molecule type" value="Genomic_DNA"/>
</dbReference>
<evidence type="ECO:0008006" key="3">
    <source>
        <dbReference type="Google" id="ProtNLM"/>
    </source>
</evidence>
<dbReference type="KEGG" id="mis:MICPUN_83070"/>
<dbReference type="RefSeq" id="XP_002503359.1">
    <property type="nucleotide sequence ID" value="XM_002503313.1"/>
</dbReference>
<dbReference type="OrthoDB" id="415460at2759"/>
<accession>C1E938</accession>
<dbReference type="InParanoid" id="C1E938"/>
<gene>
    <name evidence="1" type="ORF">MICPUN_83070</name>
</gene>
<dbReference type="STRING" id="296587.C1E938"/>
<dbReference type="PANTHER" id="PTHR38666">
    <property type="match status" value="1"/>
</dbReference>
<reference evidence="1 2" key="1">
    <citation type="journal article" date="2009" name="Science">
        <title>Green evolution and dynamic adaptations revealed by genomes of the marine picoeukaryotes Micromonas.</title>
        <authorList>
            <person name="Worden A.Z."/>
            <person name="Lee J.H."/>
            <person name="Mock T."/>
            <person name="Rouze P."/>
            <person name="Simmons M.P."/>
            <person name="Aerts A.L."/>
            <person name="Allen A.E."/>
            <person name="Cuvelier M.L."/>
            <person name="Derelle E."/>
            <person name="Everett M.V."/>
            <person name="Foulon E."/>
            <person name="Grimwood J."/>
            <person name="Gundlach H."/>
            <person name="Henrissat B."/>
            <person name="Napoli C."/>
            <person name="McDonald S.M."/>
            <person name="Parker M.S."/>
            <person name="Rombauts S."/>
            <person name="Salamov A."/>
            <person name="Von Dassow P."/>
            <person name="Badger J.H."/>
            <person name="Coutinho P.M."/>
            <person name="Demir E."/>
            <person name="Dubchak I."/>
            <person name="Gentemann C."/>
            <person name="Eikrem W."/>
            <person name="Gready J.E."/>
            <person name="John U."/>
            <person name="Lanier W."/>
            <person name="Lindquist E.A."/>
            <person name="Lucas S."/>
            <person name="Mayer K.F."/>
            <person name="Moreau H."/>
            <person name="Not F."/>
            <person name="Otillar R."/>
            <person name="Panaud O."/>
            <person name="Pangilinan J."/>
            <person name="Paulsen I."/>
            <person name="Piegu B."/>
            <person name="Poliakov A."/>
            <person name="Robbens S."/>
            <person name="Schmutz J."/>
            <person name="Toulza E."/>
            <person name="Wyss T."/>
            <person name="Zelensky A."/>
            <person name="Zhou K."/>
            <person name="Armbrust E.V."/>
            <person name="Bhattacharya D."/>
            <person name="Goodenough U.W."/>
            <person name="Van de Peer Y."/>
            <person name="Grigoriev I.V."/>
        </authorList>
    </citation>
    <scope>NUCLEOTIDE SEQUENCE [LARGE SCALE GENOMIC DNA]</scope>
    <source>
        <strain evidence="2">RCC299 / NOUM17</strain>
    </source>
</reference>
<dbReference type="PANTHER" id="PTHR38666:SF2">
    <property type="entry name" value="FLAGELLAR ASSOCIATED PROTEIN"/>
    <property type="match status" value="1"/>
</dbReference>
<dbReference type="OMA" id="VHRNWTS"/>
<protein>
    <recommendedName>
        <fullName evidence="3">Flagellar associated protein</fullName>
    </recommendedName>
</protein>
<proteinExistence type="predicted"/>
<dbReference type="eggNOG" id="ENOG502RXMS">
    <property type="taxonomic scope" value="Eukaryota"/>
</dbReference>
<dbReference type="Proteomes" id="UP000002009">
    <property type="component" value="Chromosome 6"/>
</dbReference>
<sequence length="219" mass="24214">MASSPSSSGLVTDTFFLDDFAMRQWDDPNYGGTKIDFDKAAFVARVHDAHKSGEAPLVDGYAPFCKHVFVRNFVPGTKVGAVEITPDNEHLLRSGYSARSDAELPVLTRWFPQEKIDVPDATWLDVILYSREQLELERAAVPSKQSRPPLPDAPWGIISVKGQTVDYECPMTPITIMRNALGKEEGGSGVPIDREAYAKSVEYHRRHAPLVKGDSPNGE</sequence>